<protein>
    <submittedName>
        <fullName evidence="2">RidA family protein</fullName>
    </submittedName>
</protein>
<reference evidence="2 3" key="1">
    <citation type="submission" date="2021-04" db="EMBL/GenBank/DDBJ databases">
        <authorList>
            <person name="Tang X."/>
            <person name="Zhou X."/>
            <person name="Chen X."/>
            <person name="Cernava T."/>
            <person name="Zhang C."/>
        </authorList>
    </citation>
    <scope>NUCLEOTIDE SEQUENCE [LARGE SCALE GENOMIC DNA]</scope>
    <source>
        <strain evidence="2 3">BH-SS-21</strain>
    </source>
</reference>
<dbReference type="Proteomes" id="UP000677413">
    <property type="component" value="Unassembled WGS sequence"/>
</dbReference>
<dbReference type="InterPro" id="IPR013813">
    <property type="entry name" value="Endoribo_LPSP/chorism_mut-like"/>
</dbReference>
<accession>A0A941BI67</accession>
<dbReference type="SUPFAM" id="SSF55298">
    <property type="entry name" value="YjgF-like"/>
    <property type="match status" value="1"/>
</dbReference>
<comment type="caution">
    <text evidence="2">The sequence shown here is derived from an EMBL/GenBank/DDBJ whole genome shotgun (WGS) entry which is preliminary data.</text>
</comment>
<dbReference type="AlphaFoldDB" id="A0A941BI67"/>
<dbReference type="InterPro" id="IPR006175">
    <property type="entry name" value="YjgF/YER057c/UK114"/>
</dbReference>
<dbReference type="Gene3D" id="3.30.1330.40">
    <property type="entry name" value="RutC-like"/>
    <property type="match status" value="1"/>
</dbReference>
<dbReference type="PANTHER" id="PTHR43760">
    <property type="entry name" value="ENDORIBONUCLEASE-RELATED"/>
    <property type="match status" value="1"/>
</dbReference>
<dbReference type="EMBL" id="JAGPYQ010000002">
    <property type="protein sequence ID" value="MBQ0854579.1"/>
    <property type="molecule type" value="Genomic_DNA"/>
</dbReference>
<feature type="region of interest" description="Disordered" evidence="1">
    <location>
        <begin position="1"/>
        <end position="21"/>
    </location>
</feature>
<proteinExistence type="predicted"/>
<dbReference type="RefSeq" id="WP_210892327.1">
    <property type="nucleotide sequence ID" value="NZ_JAGPYQ010000002.1"/>
</dbReference>
<dbReference type="Pfam" id="PF01042">
    <property type="entry name" value="Ribonuc_L-PSP"/>
    <property type="match status" value="1"/>
</dbReference>
<evidence type="ECO:0000256" key="1">
    <source>
        <dbReference type="SAM" id="MobiDB-lite"/>
    </source>
</evidence>
<dbReference type="InterPro" id="IPR035959">
    <property type="entry name" value="RutC-like_sf"/>
</dbReference>
<dbReference type="PANTHER" id="PTHR43760:SF1">
    <property type="entry name" value="ENDORIBONUCLEASE L-PSP_CHORISMATE MUTASE-LIKE DOMAIN-CONTAINING PROTEIN"/>
    <property type="match status" value="1"/>
</dbReference>
<evidence type="ECO:0000313" key="3">
    <source>
        <dbReference type="Proteomes" id="UP000677413"/>
    </source>
</evidence>
<dbReference type="CDD" id="cd02199">
    <property type="entry name" value="YjgF_YER057c_UK114_like_1"/>
    <property type="match status" value="1"/>
</dbReference>
<sequence>MSASGIPAVPDTSGIPAVPDAPVPQGQYTSARIAGGLVFTAGMTPRAGGTMAASGVLGAGLTVPDARPLAELAARRAVEAGRQAAEAAGLRLESAVSMTVWVAATAEFSDHSRVADGASTAVLEELGDPAPARAAIGVSGLPSGAPVEVALVLTTATATATATATVDQ</sequence>
<gene>
    <name evidence="2" type="ORF">J8N05_41190</name>
</gene>
<evidence type="ECO:0000313" key="2">
    <source>
        <dbReference type="EMBL" id="MBQ0854579.1"/>
    </source>
</evidence>
<organism evidence="2 3">
    <name type="scientific">Streptomyces liliiviolaceus</name>
    <dbReference type="NCBI Taxonomy" id="2823109"/>
    <lineage>
        <taxon>Bacteria</taxon>
        <taxon>Bacillati</taxon>
        <taxon>Actinomycetota</taxon>
        <taxon>Actinomycetes</taxon>
        <taxon>Kitasatosporales</taxon>
        <taxon>Streptomycetaceae</taxon>
        <taxon>Streptomyces</taxon>
    </lineage>
</organism>
<keyword evidence="3" id="KW-1185">Reference proteome</keyword>
<name>A0A941BI67_9ACTN</name>